<dbReference type="Proteomes" id="UP000664109">
    <property type="component" value="Unassembled WGS sequence"/>
</dbReference>
<gene>
    <name evidence="2" type="ORF">JE024_02755</name>
</gene>
<sequence>MTPAATANAPRTVVLSPHFDDAALSLAGLIAGLPGPVDIVTVYGGAPAAGASVSWWDSNCGFSSPEEAHRARLAEDAAACALLGARQVVLDHPDGPYAAPGAEPDLLDGYLAGLEPGTEILVPLGSNQPDHEAVRRRALNVLTDLGAPPPTVYADLPYTGHLPEWGLPEASEALARSARCGLAYQDLLRGYRTTVRDALTLDDRQWAAKRAAVLCYGSQLAPVSADHGPFLARRGPLACELTWTIAPLL</sequence>
<comment type="caution">
    <text evidence="2">The sequence shown here is derived from an EMBL/GenBank/DDBJ whole genome shotgun (WGS) entry which is preliminary data.</text>
</comment>
<keyword evidence="3" id="KW-1185">Reference proteome</keyword>
<dbReference type="RefSeq" id="WP_205372027.1">
    <property type="nucleotide sequence ID" value="NZ_JAFEJA010000001.1"/>
</dbReference>
<dbReference type="InterPro" id="IPR003737">
    <property type="entry name" value="GlcNAc_PI_deacetylase-related"/>
</dbReference>
<protein>
    <submittedName>
        <fullName evidence="2">PIG-L family deacetylase</fullName>
    </submittedName>
</protein>
<dbReference type="Pfam" id="PF02585">
    <property type="entry name" value="PIG-L"/>
    <property type="match status" value="1"/>
</dbReference>
<organism evidence="2 3">
    <name type="scientific">Streptomyces zhihengii</name>
    <dbReference type="NCBI Taxonomy" id="1818004"/>
    <lineage>
        <taxon>Bacteria</taxon>
        <taxon>Bacillati</taxon>
        <taxon>Actinomycetota</taxon>
        <taxon>Actinomycetes</taxon>
        <taxon>Kitasatosporales</taxon>
        <taxon>Streptomycetaceae</taxon>
        <taxon>Streptomyces</taxon>
    </lineage>
</organism>
<name>A0ABS2UJF2_9ACTN</name>
<dbReference type="InterPro" id="IPR024078">
    <property type="entry name" value="LmbE-like_dom_sf"/>
</dbReference>
<dbReference type="SUPFAM" id="SSF102588">
    <property type="entry name" value="LmbE-like"/>
    <property type="match status" value="1"/>
</dbReference>
<proteinExistence type="predicted"/>
<reference evidence="2 3" key="1">
    <citation type="journal article" date="2016" name="Arch. Microbiol.">
        <title>Streptomyces zhihengii sp. nov., isolated from rhizospheric soil of Psammosilene tunicoides.</title>
        <authorList>
            <person name="Huang M.J."/>
            <person name="Fei J.J."/>
            <person name="Salam N."/>
            <person name="Kim C.J."/>
            <person name="Hozzein W.N."/>
            <person name="Xiao M."/>
            <person name="Huang H.Q."/>
            <person name="Li W.J."/>
        </authorList>
    </citation>
    <scope>NUCLEOTIDE SEQUENCE [LARGE SCALE GENOMIC DNA]</scope>
    <source>
        <strain evidence="2 3">YIM T102</strain>
    </source>
</reference>
<evidence type="ECO:0000313" key="3">
    <source>
        <dbReference type="Proteomes" id="UP000664109"/>
    </source>
</evidence>
<dbReference type="Gene3D" id="3.40.50.10320">
    <property type="entry name" value="LmbE-like"/>
    <property type="match status" value="1"/>
</dbReference>
<dbReference type="EMBL" id="JAFEJA010000001">
    <property type="protein sequence ID" value="MBM9617672.1"/>
    <property type="molecule type" value="Genomic_DNA"/>
</dbReference>
<keyword evidence="1" id="KW-0862">Zinc</keyword>
<evidence type="ECO:0000256" key="1">
    <source>
        <dbReference type="ARBA" id="ARBA00022833"/>
    </source>
</evidence>
<accession>A0ABS2UJF2</accession>
<evidence type="ECO:0000313" key="2">
    <source>
        <dbReference type="EMBL" id="MBM9617672.1"/>
    </source>
</evidence>